<name>A0A2K0T1R9_9HYPO</name>
<dbReference type="AlphaFoldDB" id="A0A2K0T1R9"/>
<sequence>MLLFLHRPFEALATKLAASPDELKLTFSFLLSYPLAGILKRLPDSKPLWKNIFIIL</sequence>
<protein>
    <submittedName>
        <fullName evidence="1">Uncharacterized protein</fullName>
    </submittedName>
</protein>
<proteinExistence type="predicted"/>
<comment type="caution">
    <text evidence="1">The sequence shown here is derived from an EMBL/GenBank/DDBJ whole genome shotgun (WGS) entry which is preliminary data.</text>
</comment>
<dbReference type="EMBL" id="MTYH01000081">
    <property type="protein sequence ID" value="PNP39476.1"/>
    <property type="molecule type" value="Genomic_DNA"/>
</dbReference>
<gene>
    <name evidence="1" type="ORF">TGAMA5MH_08494</name>
</gene>
<evidence type="ECO:0000313" key="1">
    <source>
        <dbReference type="EMBL" id="PNP39476.1"/>
    </source>
</evidence>
<organism evidence="1 2">
    <name type="scientific">Trichoderma gamsii</name>
    <dbReference type="NCBI Taxonomy" id="398673"/>
    <lineage>
        <taxon>Eukaryota</taxon>
        <taxon>Fungi</taxon>
        <taxon>Dikarya</taxon>
        <taxon>Ascomycota</taxon>
        <taxon>Pezizomycotina</taxon>
        <taxon>Sordariomycetes</taxon>
        <taxon>Hypocreomycetidae</taxon>
        <taxon>Hypocreales</taxon>
        <taxon>Hypocreaceae</taxon>
        <taxon>Trichoderma</taxon>
    </lineage>
</organism>
<accession>A0A2K0T1R9</accession>
<dbReference type="Proteomes" id="UP000236546">
    <property type="component" value="Unassembled WGS sequence"/>
</dbReference>
<dbReference type="OrthoDB" id="286734at2759"/>
<reference evidence="1 2" key="1">
    <citation type="submission" date="2017-02" db="EMBL/GenBank/DDBJ databases">
        <title>Genomes of Trichoderma spp. with biocontrol activity.</title>
        <authorList>
            <person name="Gardiner D."/>
            <person name="Kazan K."/>
            <person name="Vos C."/>
            <person name="Harvey P."/>
        </authorList>
    </citation>
    <scope>NUCLEOTIDE SEQUENCE [LARGE SCALE GENOMIC DNA]</scope>
    <source>
        <strain evidence="1 2">A5MH</strain>
    </source>
</reference>
<evidence type="ECO:0000313" key="2">
    <source>
        <dbReference type="Proteomes" id="UP000236546"/>
    </source>
</evidence>